<comment type="caution">
    <text evidence="1">The sequence shown here is derived from an EMBL/GenBank/DDBJ whole genome shotgun (WGS) entry which is preliminary data.</text>
</comment>
<dbReference type="EMBL" id="PQXF01000007">
    <property type="protein sequence ID" value="PXF61172.1"/>
    <property type="molecule type" value="Genomic_DNA"/>
</dbReference>
<evidence type="ECO:0000313" key="2">
    <source>
        <dbReference type="Proteomes" id="UP000248329"/>
    </source>
</evidence>
<organism evidence="1 2">
    <name type="scientific">Candidatus Methanogaster sp</name>
    <dbReference type="NCBI Taxonomy" id="3386292"/>
    <lineage>
        <taxon>Archaea</taxon>
        <taxon>Methanobacteriati</taxon>
        <taxon>Methanobacteriota</taxon>
        <taxon>Stenosarchaea group</taxon>
        <taxon>Methanomicrobia</taxon>
        <taxon>Methanosarcinales</taxon>
        <taxon>ANME-2 cluster</taxon>
        <taxon>Candidatus Methanogasteraceae</taxon>
        <taxon>Candidatus Methanogaster</taxon>
    </lineage>
</organism>
<proteinExistence type="predicted"/>
<name>A0AC61L486_9EURY</name>
<dbReference type="Proteomes" id="UP000248329">
    <property type="component" value="Unassembled WGS sequence"/>
</dbReference>
<reference evidence="1" key="1">
    <citation type="submission" date="2018-01" db="EMBL/GenBank/DDBJ databases">
        <authorList>
            <person name="Krukenberg V."/>
        </authorList>
    </citation>
    <scope>NUCLEOTIDE SEQUENCE</scope>
    <source>
        <strain evidence="1">E20ANME2</strain>
    </source>
</reference>
<evidence type="ECO:0000313" key="1">
    <source>
        <dbReference type="EMBL" id="PXF61172.1"/>
    </source>
</evidence>
<gene>
    <name evidence="1" type="ORF">C4B59_05335</name>
</gene>
<sequence>MNRSIKILLVLIAVFVTLALAVTVLSLTVFVPELTSDKEECVTDSVIAHLPIRANLHFSGFPKGPVLNETVSFVYVLAPSVDLKVNVSEGIVLPEGFVFVENNLPTNRSTLSKDKRYQFNATIKAVKTGKWTIYASPGVYVDAYVFEDRKGVLRIQEVPFATQPAYIAQRIGNVSKEQQDALADTAKDWLSGYDAIEYEKEEFNCSTLSLAWHPGYGCEMFGYSNSTLYDKYYFVIDEDLHTNETMVRNVYRWAYQTPSGYQQKPVCEEITTKGSENSE</sequence>
<protein>
    <submittedName>
        <fullName evidence="1">Uncharacterized protein</fullName>
    </submittedName>
</protein>
<accession>A0AC61L486</accession>